<protein>
    <submittedName>
        <fullName evidence="1">Uncharacterized protein</fullName>
    </submittedName>
</protein>
<reference evidence="1" key="1">
    <citation type="submission" date="2013-07" db="EMBL/GenBank/DDBJ databases">
        <title>The genome of an arbuscular mycorrhizal fungus provides insights into the evolution of the oldest plant symbiosis.</title>
        <authorList>
            <consortium name="DOE Joint Genome Institute"/>
            <person name="Tisserant E."/>
            <person name="Malbreil M."/>
            <person name="Kuo A."/>
            <person name="Kohler A."/>
            <person name="Symeonidi A."/>
            <person name="Balestrini R."/>
            <person name="Charron P."/>
            <person name="Duensing N."/>
            <person name="Frei-dit-Frey N."/>
            <person name="Gianinazzi-Pearson V."/>
            <person name="Gilbert B."/>
            <person name="Handa Y."/>
            <person name="Hijri M."/>
            <person name="Kaul R."/>
            <person name="Kawaguchi M."/>
            <person name="Krajinski F."/>
            <person name="Lammers P."/>
            <person name="Lapierre D."/>
            <person name="Masclaux F.G."/>
            <person name="Murat C."/>
            <person name="Morin E."/>
            <person name="Ndikumana S."/>
            <person name="Pagni M."/>
            <person name="Petitpierre D."/>
            <person name="Requena N."/>
            <person name="Rosikiewicz P."/>
            <person name="Riley R."/>
            <person name="Saito K."/>
            <person name="San Clemente H."/>
            <person name="Shapiro H."/>
            <person name="van Tuinen D."/>
            <person name="Becard G."/>
            <person name="Bonfante P."/>
            <person name="Paszkowski U."/>
            <person name="Shachar-Hill Y."/>
            <person name="Young J.P."/>
            <person name="Sanders I.R."/>
            <person name="Henrissat B."/>
            <person name="Rensing S.A."/>
            <person name="Grigoriev I.V."/>
            <person name="Corradi N."/>
            <person name="Roux C."/>
            <person name="Martin F."/>
        </authorList>
    </citation>
    <scope>NUCLEOTIDE SEQUENCE</scope>
    <source>
        <strain evidence="1">DAOM 197198</strain>
    </source>
</reference>
<sequence length="62" mass="7046">MISVYLRDTVIPYREILPADNLNTSYEFKLLLRGSQDGFTPSKLNLIVKALLVIVLYILSTC</sequence>
<organism evidence="1">
    <name type="scientific">Rhizophagus irregularis (strain DAOM 181602 / DAOM 197198 / MUCL 43194)</name>
    <name type="common">Arbuscular mycorrhizal fungus</name>
    <name type="synonym">Glomus intraradices</name>
    <dbReference type="NCBI Taxonomy" id="747089"/>
    <lineage>
        <taxon>Eukaryota</taxon>
        <taxon>Fungi</taxon>
        <taxon>Fungi incertae sedis</taxon>
        <taxon>Mucoromycota</taxon>
        <taxon>Glomeromycotina</taxon>
        <taxon>Glomeromycetes</taxon>
        <taxon>Glomerales</taxon>
        <taxon>Glomeraceae</taxon>
        <taxon>Rhizophagus</taxon>
    </lineage>
</organism>
<name>U9U834_RHIID</name>
<proteinExistence type="predicted"/>
<accession>U9U834</accession>
<dbReference type="AlphaFoldDB" id="U9U834"/>
<dbReference type="HOGENOM" id="CLU_2905261_0_0_1"/>
<evidence type="ECO:0000313" key="1">
    <source>
        <dbReference type="EMBL" id="ESA15857.1"/>
    </source>
</evidence>
<gene>
    <name evidence="1" type="ORF">GLOINDRAFT_23434</name>
</gene>
<dbReference type="EMBL" id="KI281574">
    <property type="protein sequence ID" value="ESA15857.1"/>
    <property type="molecule type" value="Genomic_DNA"/>
</dbReference>